<sequence>MDNLLISSDDYRIHVSNTLSHDLLNITPTRRKFLLAAGAITGSSLLASTATAARSDHGARPASQKDSLTASEIEWPQQRYNGAHTGYHPTADGPRSGLEERWRFESNTITDPVISNGVVYASGQVLDPETDESRAGLYALDATDGSLLWMVDPETEIDALAVDDRHIYASGGSLRAYSRSDGSVRWTAPISSATPLTTGGLALAGRRLYVTDHETIYSLNTASGTVIWERTLGSRLTPPAIHGKCVYVGRVTGDGGLDRTVLALGARTGRIQWQQKLVPPFASEANIDGPPVVANGRVYLRVTAGGDEDILGAPVYSLVSLDKTTGGDVRTVRTNAGFGLLPIAAGDGHIYTTAVDYDMVSVLAAGNVDGAGGWSIYGDTMDFGVSTAPVVANDVLYVGATSDAFGVETDALYAIEVSTGTIIAMFDLPITGNPVVVDGSVYVISDGTLYAIAEPGTEE</sequence>
<dbReference type="EMBL" id="LTAZ01000017">
    <property type="protein sequence ID" value="KYH24062.1"/>
    <property type="molecule type" value="Genomic_DNA"/>
</dbReference>
<dbReference type="InterPro" id="IPR018391">
    <property type="entry name" value="PQQ_b-propeller_rpt"/>
</dbReference>
<dbReference type="Gene3D" id="2.130.10.10">
    <property type="entry name" value="YVTN repeat-like/Quinoprotein amine dehydrogenase"/>
    <property type="match status" value="2"/>
</dbReference>
<dbReference type="AlphaFoldDB" id="A0A151A988"/>
<dbReference type="InterPro" id="IPR002372">
    <property type="entry name" value="PQQ_rpt_dom"/>
</dbReference>
<dbReference type="PANTHER" id="PTHR34512">
    <property type="entry name" value="CELL SURFACE PROTEIN"/>
    <property type="match status" value="1"/>
</dbReference>
<keyword evidence="3" id="KW-1185">Reference proteome</keyword>
<gene>
    <name evidence="2" type="primary">bamB_5</name>
    <name evidence="2" type="ORF">HAPAU_41410</name>
</gene>
<dbReference type="PANTHER" id="PTHR34512:SF30">
    <property type="entry name" value="OUTER MEMBRANE PROTEIN ASSEMBLY FACTOR BAMB"/>
    <property type="match status" value="1"/>
</dbReference>
<dbReference type="PATRIC" id="fig|1008153.3.peg.4440"/>
<name>A0A151A988_9EURY</name>
<dbReference type="SUPFAM" id="SSF50998">
    <property type="entry name" value="Quinoprotein alcohol dehydrogenase-like"/>
    <property type="match status" value="1"/>
</dbReference>
<accession>A0A151A988</accession>
<reference evidence="2 3" key="1">
    <citation type="submission" date="2016-02" db="EMBL/GenBank/DDBJ databases">
        <title>Genome sequence of Halalkalicoccus paucihalophilus DSM 24557.</title>
        <authorList>
            <person name="Poehlein A."/>
            <person name="Daniel R."/>
        </authorList>
    </citation>
    <scope>NUCLEOTIDE SEQUENCE [LARGE SCALE GENOMIC DNA]</scope>
    <source>
        <strain evidence="2 3">DSM 24557</strain>
    </source>
</reference>
<evidence type="ECO:0000313" key="3">
    <source>
        <dbReference type="Proteomes" id="UP000075321"/>
    </source>
</evidence>
<dbReference type="Pfam" id="PF13360">
    <property type="entry name" value="PQQ_2"/>
    <property type="match status" value="1"/>
</dbReference>
<evidence type="ECO:0000313" key="2">
    <source>
        <dbReference type="EMBL" id="KYH24062.1"/>
    </source>
</evidence>
<proteinExistence type="predicted"/>
<evidence type="ECO:0000259" key="1">
    <source>
        <dbReference type="Pfam" id="PF13360"/>
    </source>
</evidence>
<dbReference type="InterPro" id="IPR006311">
    <property type="entry name" value="TAT_signal"/>
</dbReference>
<comment type="caution">
    <text evidence="2">The sequence shown here is derived from an EMBL/GenBank/DDBJ whole genome shotgun (WGS) entry which is preliminary data.</text>
</comment>
<dbReference type="InterPro" id="IPR011047">
    <property type="entry name" value="Quinoprotein_ADH-like_sf"/>
</dbReference>
<dbReference type="PROSITE" id="PS51318">
    <property type="entry name" value="TAT"/>
    <property type="match status" value="1"/>
</dbReference>
<dbReference type="SMART" id="SM00564">
    <property type="entry name" value="PQQ"/>
    <property type="match status" value="6"/>
</dbReference>
<feature type="domain" description="Pyrrolo-quinoline quinone repeat" evidence="1">
    <location>
        <begin position="171"/>
        <end position="303"/>
    </location>
</feature>
<organism evidence="2 3">
    <name type="scientific">Halalkalicoccus paucihalophilus</name>
    <dbReference type="NCBI Taxonomy" id="1008153"/>
    <lineage>
        <taxon>Archaea</taxon>
        <taxon>Methanobacteriati</taxon>
        <taxon>Methanobacteriota</taxon>
        <taxon>Stenosarchaea group</taxon>
        <taxon>Halobacteria</taxon>
        <taxon>Halobacteriales</taxon>
        <taxon>Halococcaceae</taxon>
        <taxon>Halalkalicoccus</taxon>
    </lineage>
</organism>
<dbReference type="InterPro" id="IPR015943">
    <property type="entry name" value="WD40/YVTN_repeat-like_dom_sf"/>
</dbReference>
<dbReference type="Proteomes" id="UP000075321">
    <property type="component" value="Unassembled WGS sequence"/>
</dbReference>
<protein>
    <submittedName>
        <fullName evidence="2">Outer membrane protein assembly factor BamB</fullName>
    </submittedName>
</protein>
<dbReference type="OrthoDB" id="145878at2157"/>